<reference evidence="3" key="1">
    <citation type="submission" date="2017-05" db="EMBL/GenBank/DDBJ databases">
        <authorList>
            <person name="Sung H."/>
        </authorList>
    </citation>
    <scope>NUCLEOTIDE SEQUENCE [LARGE SCALE GENOMIC DNA]</scope>
    <source>
        <strain evidence="3">AR23208</strain>
    </source>
</reference>
<dbReference type="PANTHER" id="PTHR41271:SF1">
    <property type="entry name" value="DUF402 DOMAIN-CONTAINING PROTEIN"/>
    <property type="match status" value="1"/>
</dbReference>
<dbReference type="PANTHER" id="PTHR41271">
    <property type="entry name" value="DUF402 DOMAIN-CONTAINING PROTEIN"/>
    <property type="match status" value="1"/>
</dbReference>
<evidence type="ECO:0000259" key="1">
    <source>
        <dbReference type="Pfam" id="PF04167"/>
    </source>
</evidence>
<sequence length="197" mass="22713">MAFLLLKGVIQQMKHKLATRSDSELMLEKSFGVERRETPEFTGYVTRVDIHKAKRQAVMRHEEHAWLIIDDHYKWIQFFPEHSASTVTLMMDDRDRIVIRYIDICLAHGIDPDTGIPWYDDLYLDIVVTPEGTVYPAGRGRVGRSTKRRQNHARAARFCLAGSETHYTGDLAGNQPVSDRIMIKAENSAQFFFSLKD</sequence>
<dbReference type="AlphaFoldDB" id="A0A1Y0IQ45"/>
<dbReference type="InterPro" id="IPR007295">
    <property type="entry name" value="DUF402"/>
</dbReference>
<dbReference type="KEGG" id="tum:CBW65_18490"/>
<organism evidence="2 3">
    <name type="scientific">Tumebacillus avium</name>
    <dbReference type="NCBI Taxonomy" id="1903704"/>
    <lineage>
        <taxon>Bacteria</taxon>
        <taxon>Bacillati</taxon>
        <taxon>Bacillota</taxon>
        <taxon>Bacilli</taxon>
        <taxon>Bacillales</taxon>
        <taxon>Alicyclobacillaceae</taxon>
        <taxon>Tumebacillus</taxon>
    </lineage>
</organism>
<feature type="domain" description="DUF402" evidence="1">
    <location>
        <begin position="62"/>
        <end position="134"/>
    </location>
</feature>
<dbReference type="Gene3D" id="2.40.380.10">
    <property type="entry name" value="FomD-like"/>
    <property type="match status" value="1"/>
</dbReference>
<dbReference type="Proteomes" id="UP000195437">
    <property type="component" value="Chromosome"/>
</dbReference>
<keyword evidence="3" id="KW-1185">Reference proteome</keyword>
<protein>
    <recommendedName>
        <fullName evidence="1">DUF402 domain-containing protein</fullName>
    </recommendedName>
</protein>
<accession>A0A1Y0IQ45</accession>
<gene>
    <name evidence="2" type="ORF">CBW65_18490</name>
</gene>
<dbReference type="EMBL" id="CP021434">
    <property type="protein sequence ID" value="ARU62732.1"/>
    <property type="molecule type" value="Genomic_DNA"/>
</dbReference>
<evidence type="ECO:0000313" key="2">
    <source>
        <dbReference type="EMBL" id="ARU62732.1"/>
    </source>
</evidence>
<proteinExistence type="predicted"/>
<dbReference type="Pfam" id="PF04167">
    <property type="entry name" value="DUF402"/>
    <property type="match status" value="1"/>
</dbReference>
<evidence type="ECO:0000313" key="3">
    <source>
        <dbReference type="Proteomes" id="UP000195437"/>
    </source>
</evidence>
<name>A0A1Y0IQ45_9BACL</name>
<dbReference type="InterPro" id="IPR035930">
    <property type="entry name" value="FomD-like_sf"/>
</dbReference>
<dbReference type="SUPFAM" id="SSF159234">
    <property type="entry name" value="FomD-like"/>
    <property type="match status" value="1"/>
</dbReference>